<dbReference type="EMBL" id="CP002026">
    <property type="protein sequence ID" value="ADH91576.1"/>
    <property type="molecule type" value="Genomic_DNA"/>
</dbReference>
<evidence type="ECO:0000313" key="2">
    <source>
        <dbReference type="EMBL" id="ADH91576.1"/>
    </source>
</evidence>
<evidence type="ECO:0000256" key="1">
    <source>
        <dbReference type="SAM" id="Phobius"/>
    </source>
</evidence>
<dbReference type="KEGG" id="sno:Snov_4311"/>
<keyword evidence="1" id="KW-0472">Membrane</keyword>
<keyword evidence="1" id="KW-0812">Transmembrane</keyword>
<sequence length="171" mass="18880">MAASTFFFILFIALIGTLLSGVAFLIFGRSPLRAAKWLVPLGLMVLVGAGWKHDARPVAAPPHGSDEACRKDYKSCASQEQLVDIYEGMTQAQTSCKRAARKLARFGDADIPFFAFGTYFPYEGSAKSGKISLIEEDARFQNVYGAMQRVKLKCYYDLETREVVEVTASTD</sequence>
<gene>
    <name evidence="2" type="ordered locus">Snov_4311</name>
</gene>
<keyword evidence="1" id="KW-1133">Transmembrane helix</keyword>
<accession>D7A2P6</accession>
<feature type="transmembrane region" description="Helical" evidence="1">
    <location>
        <begin position="6"/>
        <end position="27"/>
    </location>
</feature>
<name>D7A2P6_ANCN5</name>
<dbReference type="Proteomes" id="UP000006633">
    <property type="component" value="Chromosome"/>
</dbReference>
<reference evidence="2 3" key="1">
    <citation type="journal article" date="2012" name="Stand. Genomic Sci.">
        <title>Complete genome sequence of the facultatively chemolithoautotrophic and methylotrophic alpha Proteobacterium Starkeya novella type strain (ATCC 8093(T)).</title>
        <authorList>
            <person name="Kappler U."/>
            <person name="Davenport K."/>
            <person name="Beatson S."/>
            <person name="Lucas S."/>
            <person name="Lapidus A."/>
            <person name="Copeland A."/>
            <person name="Berry K.W."/>
            <person name="Glavina Del Rio T."/>
            <person name="Hammon N."/>
            <person name="Dalin E."/>
            <person name="Tice H."/>
            <person name="Pitluck S."/>
            <person name="Richardson P."/>
            <person name="Bruce D."/>
            <person name="Goodwin L.A."/>
            <person name="Han C."/>
            <person name="Tapia R."/>
            <person name="Detter J.C."/>
            <person name="Chang Y.J."/>
            <person name="Jeffries C.D."/>
            <person name="Land M."/>
            <person name="Hauser L."/>
            <person name="Kyrpides N.C."/>
            <person name="Goker M."/>
            <person name="Ivanova N."/>
            <person name="Klenk H.P."/>
            <person name="Woyke T."/>
        </authorList>
    </citation>
    <scope>NUCLEOTIDE SEQUENCE [LARGE SCALE GENOMIC DNA]</scope>
    <source>
        <strain evidence="3">ATCC 8093 / DSM 506 / JCM 20403 / CCM 1077 / IAM 12100 / NBRC 12443 / NCIMB 10456</strain>
    </source>
</reference>
<evidence type="ECO:0000313" key="3">
    <source>
        <dbReference type="Proteomes" id="UP000006633"/>
    </source>
</evidence>
<protein>
    <submittedName>
        <fullName evidence="2">Uncharacterized protein</fullName>
    </submittedName>
</protein>
<dbReference type="HOGENOM" id="CLU_1561931_0_0_5"/>
<organism evidence="2 3">
    <name type="scientific">Ancylobacter novellus (strain ATCC 8093 / DSM 506 / JCM 20403 / CCM 1077 / IAM 12100 / NBRC 12443 / NCIMB 10456)</name>
    <name type="common">Starkeya novella</name>
    <dbReference type="NCBI Taxonomy" id="639283"/>
    <lineage>
        <taxon>Bacteria</taxon>
        <taxon>Pseudomonadati</taxon>
        <taxon>Pseudomonadota</taxon>
        <taxon>Alphaproteobacteria</taxon>
        <taxon>Hyphomicrobiales</taxon>
        <taxon>Xanthobacteraceae</taxon>
        <taxon>Ancylobacter</taxon>
    </lineage>
</organism>
<dbReference type="AlphaFoldDB" id="D7A2P6"/>
<keyword evidence="3" id="KW-1185">Reference proteome</keyword>
<proteinExistence type="predicted"/>